<accession>A0ABW0NUM9</accession>
<dbReference type="Proteomes" id="UP001596060">
    <property type="component" value="Unassembled WGS sequence"/>
</dbReference>
<feature type="transmembrane region" description="Helical" evidence="1">
    <location>
        <begin position="414"/>
        <end position="436"/>
    </location>
</feature>
<evidence type="ECO:0008006" key="4">
    <source>
        <dbReference type="Google" id="ProtNLM"/>
    </source>
</evidence>
<feature type="transmembrane region" description="Helical" evidence="1">
    <location>
        <begin position="388"/>
        <end position="408"/>
    </location>
</feature>
<feature type="transmembrane region" description="Helical" evidence="1">
    <location>
        <begin position="324"/>
        <end position="344"/>
    </location>
</feature>
<keyword evidence="3" id="KW-1185">Reference proteome</keyword>
<feature type="transmembrane region" description="Helical" evidence="1">
    <location>
        <begin position="140"/>
        <end position="159"/>
    </location>
</feature>
<proteinExistence type="predicted"/>
<feature type="transmembrane region" description="Helical" evidence="1">
    <location>
        <begin position="39"/>
        <end position="66"/>
    </location>
</feature>
<keyword evidence="1" id="KW-0472">Membrane</keyword>
<evidence type="ECO:0000313" key="3">
    <source>
        <dbReference type="Proteomes" id="UP001596060"/>
    </source>
</evidence>
<keyword evidence="1" id="KW-0812">Transmembrane</keyword>
<feature type="transmembrane region" description="Helical" evidence="1">
    <location>
        <begin position="198"/>
        <end position="217"/>
    </location>
</feature>
<dbReference type="RefSeq" id="WP_156446605.1">
    <property type="nucleotide sequence ID" value="NZ_JBHSLU010000005.1"/>
</dbReference>
<sequence>MVAHVALERASFPPRRPTLSLAQGRRFVARRVPVLRQSIASALLLGLRFVQARLISVWGLLVAAYFCPPHVFAAFAVFSAAATFVSLPALLRLEAVFFRSGNRRELALAFRLALTSGVAFLALAGLALIVIVQLGWLPPLIGMVFFLSLSARTALRLLWSEATAEGDFRAIGNSNLVQAFVQPVAMLLLIGVFGPKALALFAADAVGHWVATLYLLIRRRANLRDLVHPRLWSIRGLSWGLQHWHDAPRILLPAAMLSFGFTAAPLLALPYADNSLLAAQVALAMRLLDMPTQMFGTVTGPLVMRTLRSGDRRRRRFWMRGATLALAAAAIGLFLAIAFGALTFGSVFDGSKWDGIGEVVAVMSLFYAGIALFNPVHDITTLARNTAWQLASHGIALIAIIAAILWFGALSHELLYALGAISVARAVTHVLFVWIARDDPQDSAAGGFSGMRAAAP</sequence>
<reference evidence="3" key="1">
    <citation type="journal article" date="2019" name="Int. J. Syst. Evol. Microbiol.">
        <title>The Global Catalogue of Microorganisms (GCM) 10K type strain sequencing project: providing services to taxonomists for standard genome sequencing and annotation.</title>
        <authorList>
            <consortium name="The Broad Institute Genomics Platform"/>
            <consortium name="The Broad Institute Genome Sequencing Center for Infectious Disease"/>
            <person name="Wu L."/>
            <person name="Ma J."/>
        </authorList>
    </citation>
    <scope>NUCLEOTIDE SEQUENCE [LARGE SCALE GENOMIC DNA]</scope>
    <source>
        <strain evidence="3">CCUG 43117</strain>
    </source>
</reference>
<organism evidence="2 3">
    <name type="scientific">Bosea massiliensis</name>
    <dbReference type="NCBI Taxonomy" id="151419"/>
    <lineage>
        <taxon>Bacteria</taxon>
        <taxon>Pseudomonadati</taxon>
        <taxon>Pseudomonadota</taxon>
        <taxon>Alphaproteobacteria</taxon>
        <taxon>Hyphomicrobiales</taxon>
        <taxon>Boseaceae</taxon>
        <taxon>Bosea</taxon>
    </lineage>
</organism>
<comment type="caution">
    <text evidence="2">The sequence shown here is derived from an EMBL/GenBank/DDBJ whole genome shotgun (WGS) entry which is preliminary data.</text>
</comment>
<feature type="transmembrane region" description="Helical" evidence="1">
    <location>
        <begin position="72"/>
        <end position="91"/>
    </location>
</feature>
<dbReference type="EMBL" id="JBHSLU010000005">
    <property type="protein sequence ID" value="MFC5504215.1"/>
    <property type="molecule type" value="Genomic_DNA"/>
</dbReference>
<feature type="transmembrane region" description="Helical" evidence="1">
    <location>
        <begin position="171"/>
        <end position="192"/>
    </location>
</feature>
<feature type="transmembrane region" description="Helical" evidence="1">
    <location>
        <begin position="283"/>
        <end position="303"/>
    </location>
</feature>
<evidence type="ECO:0000313" key="2">
    <source>
        <dbReference type="EMBL" id="MFC5504215.1"/>
    </source>
</evidence>
<feature type="transmembrane region" description="Helical" evidence="1">
    <location>
        <begin position="250"/>
        <end position="271"/>
    </location>
</feature>
<feature type="transmembrane region" description="Helical" evidence="1">
    <location>
        <begin position="356"/>
        <end position="376"/>
    </location>
</feature>
<gene>
    <name evidence="2" type="ORF">ACFPN9_02965</name>
</gene>
<feature type="transmembrane region" description="Helical" evidence="1">
    <location>
        <begin position="112"/>
        <end position="134"/>
    </location>
</feature>
<evidence type="ECO:0000256" key="1">
    <source>
        <dbReference type="SAM" id="Phobius"/>
    </source>
</evidence>
<protein>
    <recommendedName>
        <fullName evidence="4">Polysaccharide biosynthesis protein</fullName>
    </recommendedName>
</protein>
<keyword evidence="1" id="KW-1133">Transmembrane helix</keyword>
<name>A0ABW0NUM9_9HYPH</name>